<keyword evidence="4" id="KW-1185">Reference proteome</keyword>
<protein>
    <submittedName>
        <fullName evidence="3">Putative secreted protein (Por secretion system target)</fullName>
    </submittedName>
</protein>
<dbReference type="InterPro" id="IPR013783">
    <property type="entry name" value="Ig-like_fold"/>
</dbReference>
<sequence>MRFLSLVIVLLLSCAILCAATLAQSIAQGGPVFTGGEGGGSASAQSTAPLTLAGSPFSLPVYQGGNGHGSSSAQQQTPATLSGQAVAQTLYQGGPSDGYTSATKDTAVTLSGQTSNIPIFKGGIADGAAADEARVLTLGGGTLDLTLYKGGDGDGWGRATLAAEKALDGNAYTPTLFFGGVSDGWAMAASKDQTLQGEVLPLSLYQGGQGDGWALYTSKSQSLDGAQEDLVLFKGGMGDGYHTSVFISQAPATPLPVELAFFSAHRLNNEQVELRWTTASEQDNAGFEVWRSDNTTKAWQRLAFVEGAGNSVVTRRYTFRDNNTHTGTSYYRLRQIDHDGTATFSKTVATAGADFSRRTAAAWPIPADDYLTVQAPDVAQPASLQLYSADARLLLQRQFTNKTELDLRHLPSGLYFLHVFQAGQSPSIIKVMKAP</sequence>
<dbReference type="Pfam" id="PF18962">
    <property type="entry name" value="Por_Secre_tail"/>
    <property type="match status" value="1"/>
</dbReference>
<dbReference type="NCBIfam" id="TIGR04183">
    <property type="entry name" value="Por_Secre_tail"/>
    <property type="match status" value="1"/>
</dbReference>
<feature type="domain" description="Secretion system C-terminal sorting" evidence="2">
    <location>
        <begin position="363"/>
        <end position="423"/>
    </location>
</feature>
<name>A0A2T5YSU0_9BACT</name>
<comment type="caution">
    <text evidence="3">The sequence shown here is derived from an EMBL/GenBank/DDBJ whole genome shotgun (WGS) entry which is preliminary data.</text>
</comment>
<evidence type="ECO:0000256" key="1">
    <source>
        <dbReference type="SAM" id="SignalP"/>
    </source>
</evidence>
<accession>A0A2T5YSU0</accession>
<proteinExistence type="predicted"/>
<gene>
    <name evidence="3" type="ORF">C8N40_101209</name>
</gene>
<dbReference type="AlphaFoldDB" id="A0A2T5YSU0"/>
<feature type="chain" id="PRO_5015549358" evidence="1">
    <location>
        <begin position="20"/>
        <end position="435"/>
    </location>
</feature>
<evidence type="ECO:0000313" key="4">
    <source>
        <dbReference type="Proteomes" id="UP000244225"/>
    </source>
</evidence>
<reference evidence="3 4" key="1">
    <citation type="submission" date="2018-04" db="EMBL/GenBank/DDBJ databases">
        <title>Genomic Encyclopedia of Archaeal and Bacterial Type Strains, Phase II (KMG-II): from individual species to whole genera.</title>
        <authorList>
            <person name="Goeker M."/>
        </authorList>
    </citation>
    <scope>NUCLEOTIDE SEQUENCE [LARGE SCALE GENOMIC DNA]</scope>
    <source>
        <strain evidence="3 4">DSM 100162</strain>
    </source>
</reference>
<dbReference type="Proteomes" id="UP000244225">
    <property type="component" value="Unassembled WGS sequence"/>
</dbReference>
<feature type="signal peptide" evidence="1">
    <location>
        <begin position="1"/>
        <end position="19"/>
    </location>
</feature>
<dbReference type="InterPro" id="IPR026444">
    <property type="entry name" value="Secre_tail"/>
</dbReference>
<keyword evidence="1" id="KW-0732">Signal</keyword>
<dbReference type="EMBL" id="QBKI01000001">
    <property type="protein sequence ID" value="PTX22385.1"/>
    <property type="molecule type" value="Genomic_DNA"/>
</dbReference>
<evidence type="ECO:0000313" key="3">
    <source>
        <dbReference type="EMBL" id="PTX22385.1"/>
    </source>
</evidence>
<organism evidence="3 4">
    <name type="scientific">Pontibacter mucosus</name>
    <dbReference type="NCBI Taxonomy" id="1649266"/>
    <lineage>
        <taxon>Bacteria</taxon>
        <taxon>Pseudomonadati</taxon>
        <taxon>Bacteroidota</taxon>
        <taxon>Cytophagia</taxon>
        <taxon>Cytophagales</taxon>
        <taxon>Hymenobacteraceae</taxon>
        <taxon>Pontibacter</taxon>
    </lineage>
</organism>
<evidence type="ECO:0000259" key="2">
    <source>
        <dbReference type="Pfam" id="PF18962"/>
    </source>
</evidence>
<dbReference type="Gene3D" id="2.60.40.10">
    <property type="entry name" value="Immunoglobulins"/>
    <property type="match status" value="1"/>
</dbReference>